<dbReference type="AlphaFoldDB" id="A0AAD9QY84"/>
<dbReference type="EMBL" id="JARQWQ010000009">
    <property type="protein sequence ID" value="KAK2569737.1"/>
    <property type="molecule type" value="Genomic_DNA"/>
</dbReference>
<reference evidence="3" key="2">
    <citation type="journal article" date="2023" name="Science">
        <title>Genomic signatures of disease resistance in endangered staghorn corals.</title>
        <authorList>
            <person name="Vollmer S.V."/>
            <person name="Selwyn J.D."/>
            <person name="Despard B.A."/>
            <person name="Roesel C.L."/>
        </authorList>
    </citation>
    <scope>NUCLEOTIDE SEQUENCE</scope>
    <source>
        <strain evidence="3">K2</strain>
    </source>
</reference>
<dbReference type="InterPro" id="IPR005334">
    <property type="entry name" value="Tctex-1-like"/>
</dbReference>
<comment type="similarity">
    <text evidence="1">Belongs to the dynein light chain Tctex-type family.</text>
</comment>
<dbReference type="PANTHER" id="PTHR21255">
    <property type="entry name" value="T-COMPLEX-ASSOCIATED-TESTIS-EXPRESSED 1/ DYNEIN LIGHT CHAIN"/>
    <property type="match status" value="1"/>
</dbReference>
<evidence type="ECO:0000256" key="2">
    <source>
        <dbReference type="SAM" id="MobiDB-lite"/>
    </source>
</evidence>
<comment type="caution">
    <text evidence="3">The sequence shown here is derived from an EMBL/GenBank/DDBJ whole genome shotgun (WGS) entry which is preliminary data.</text>
</comment>
<evidence type="ECO:0000313" key="3">
    <source>
        <dbReference type="EMBL" id="KAK2569737.1"/>
    </source>
</evidence>
<dbReference type="InterPro" id="IPR038586">
    <property type="entry name" value="Tctex-1-like_sf"/>
</dbReference>
<dbReference type="GO" id="GO:0005868">
    <property type="term" value="C:cytoplasmic dynein complex"/>
    <property type="evidence" value="ECO:0007669"/>
    <property type="project" value="TreeGrafter"/>
</dbReference>
<reference evidence="3" key="1">
    <citation type="journal article" date="2023" name="G3 (Bethesda)">
        <title>Whole genome assembly and annotation of the endangered Caribbean coral Acropora cervicornis.</title>
        <authorList>
            <person name="Selwyn J.D."/>
            <person name="Vollmer S.V."/>
        </authorList>
    </citation>
    <scope>NUCLEOTIDE SEQUENCE</scope>
    <source>
        <strain evidence="3">K2</strain>
    </source>
</reference>
<dbReference type="GO" id="GO:0045505">
    <property type="term" value="F:dynein intermediate chain binding"/>
    <property type="evidence" value="ECO:0007669"/>
    <property type="project" value="TreeGrafter"/>
</dbReference>
<name>A0AAD9QY84_ACRCE</name>
<dbReference type="CDD" id="cd21451">
    <property type="entry name" value="DLC-like_TCTEX1D"/>
    <property type="match status" value="1"/>
</dbReference>
<feature type="region of interest" description="Disordered" evidence="2">
    <location>
        <begin position="1"/>
        <end position="21"/>
    </location>
</feature>
<evidence type="ECO:0000313" key="4">
    <source>
        <dbReference type="Proteomes" id="UP001249851"/>
    </source>
</evidence>
<protein>
    <submittedName>
        <fullName evidence="3">Dynein light chain Tctex-type 5-B</fullName>
    </submittedName>
</protein>
<dbReference type="GO" id="GO:0005737">
    <property type="term" value="C:cytoplasm"/>
    <property type="evidence" value="ECO:0007669"/>
    <property type="project" value="TreeGrafter"/>
</dbReference>
<dbReference type="Gene3D" id="3.30.1140.40">
    <property type="entry name" value="Tctex-1"/>
    <property type="match status" value="1"/>
</dbReference>
<keyword evidence="4" id="KW-1185">Reference proteome</keyword>
<dbReference type="Pfam" id="PF03645">
    <property type="entry name" value="Tctex-1"/>
    <property type="match status" value="1"/>
</dbReference>
<evidence type="ECO:0000256" key="1">
    <source>
        <dbReference type="ARBA" id="ARBA00005361"/>
    </source>
</evidence>
<dbReference type="PANTHER" id="PTHR21255:SF65">
    <property type="entry name" value="TCTEX1 DOMAIN-CONTAINING PROTEIN 2"/>
    <property type="match status" value="1"/>
</dbReference>
<dbReference type="Proteomes" id="UP001249851">
    <property type="component" value="Unassembled WGS sequence"/>
</dbReference>
<dbReference type="GO" id="GO:0007018">
    <property type="term" value="P:microtubule-based movement"/>
    <property type="evidence" value="ECO:0007669"/>
    <property type="project" value="TreeGrafter"/>
</dbReference>
<sequence length="176" mass="19708">MEDRVSRARSNSSASSLFFPTPKIPPQKGNFVMTYFSCPVGGIEQTSPTHSAVRQRGTVTITENTYKMKPDTCFSEAEVRAIILQHLRSLESQKYDAKMCRELAKGMSNSIMSDLKSLGYERFKFVCTVTIGQNKGQGVRVASRSVWNTDSDRFVSESFMNESLFAVGVVFGIYKE</sequence>
<gene>
    <name evidence="3" type="ORF">P5673_005575</name>
</gene>
<proteinExistence type="inferred from homology"/>
<accession>A0AAD9QY84</accession>
<organism evidence="3 4">
    <name type="scientific">Acropora cervicornis</name>
    <name type="common">Staghorn coral</name>
    <dbReference type="NCBI Taxonomy" id="6130"/>
    <lineage>
        <taxon>Eukaryota</taxon>
        <taxon>Metazoa</taxon>
        <taxon>Cnidaria</taxon>
        <taxon>Anthozoa</taxon>
        <taxon>Hexacorallia</taxon>
        <taxon>Scleractinia</taxon>
        <taxon>Astrocoeniina</taxon>
        <taxon>Acroporidae</taxon>
        <taxon>Acropora</taxon>
    </lineage>
</organism>